<reference evidence="3 4" key="1">
    <citation type="submission" date="2019-09" db="EMBL/GenBank/DDBJ databases">
        <title>Draft genome of the ectomycorrhizal ascomycete Sphaerosporella brunnea.</title>
        <authorList>
            <consortium name="DOE Joint Genome Institute"/>
            <person name="Benucci G.M."/>
            <person name="Marozzi G."/>
            <person name="Antonielli L."/>
            <person name="Sanchez S."/>
            <person name="Marco P."/>
            <person name="Wang X."/>
            <person name="Falini L.B."/>
            <person name="Barry K."/>
            <person name="Haridas S."/>
            <person name="Lipzen A."/>
            <person name="Labutti K."/>
            <person name="Grigoriev I.V."/>
            <person name="Murat C."/>
            <person name="Martin F."/>
            <person name="Albertini E."/>
            <person name="Donnini D."/>
            <person name="Bonito G."/>
        </authorList>
    </citation>
    <scope>NUCLEOTIDE SEQUENCE [LARGE SCALE GENOMIC DNA]</scope>
    <source>
        <strain evidence="3 4">Sb_GMNB300</strain>
    </source>
</reference>
<evidence type="ECO:0000256" key="1">
    <source>
        <dbReference type="SAM" id="MobiDB-lite"/>
    </source>
</evidence>
<feature type="compositionally biased region" description="Acidic residues" evidence="1">
    <location>
        <begin position="311"/>
        <end position="320"/>
    </location>
</feature>
<proteinExistence type="predicted"/>
<accession>A0A5J5F693</accession>
<keyword evidence="2" id="KW-0812">Transmembrane</keyword>
<evidence type="ECO:0000256" key="2">
    <source>
        <dbReference type="SAM" id="Phobius"/>
    </source>
</evidence>
<name>A0A5J5F693_9PEZI</name>
<evidence type="ECO:0000313" key="4">
    <source>
        <dbReference type="Proteomes" id="UP000326924"/>
    </source>
</evidence>
<evidence type="ECO:0000313" key="3">
    <source>
        <dbReference type="EMBL" id="KAA8912057.1"/>
    </source>
</evidence>
<protein>
    <submittedName>
        <fullName evidence="3">Uncharacterized protein</fullName>
    </submittedName>
</protein>
<dbReference type="AlphaFoldDB" id="A0A5J5F693"/>
<organism evidence="3 4">
    <name type="scientific">Sphaerosporella brunnea</name>
    <dbReference type="NCBI Taxonomy" id="1250544"/>
    <lineage>
        <taxon>Eukaryota</taxon>
        <taxon>Fungi</taxon>
        <taxon>Dikarya</taxon>
        <taxon>Ascomycota</taxon>
        <taxon>Pezizomycotina</taxon>
        <taxon>Pezizomycetes</taxon>
        <taxon>Pezizales</taxon>
        <taxon>Pyronemataceae</taxon>
        <taxon>Sphaerosporella</taxon>
    </lineage>
</organism>
<feature type="region of interest" description="Disordered" evidence="1">
    <location>
        <begin position="285"/>
        <end position="320"/>
    </location>
</feature>
<keyword evidence="4" id="KW-1185">Reference proteome</keyword>
<gene>
    <name evidence="3" type="ORF">FN846DRAFT_998039</name>
</gene>
<dbReference type="EMBL" id="VXIS01000029">
    <property type="protein sequence ID" value="KAA8912057.1"/>
    <property type="molecule type" value="Genomic_DNA"/>
</dbReference>
<comment type="caution">
    <text evidence="3">The sequence shown here is derived from an EMBL/GenBank/DDBJ whole genome shotgun (WGS) entry which is preliminary data.</text>
</comment>
<keyword evidence="2" id="KW-0472">Membrane</keyword>
<dbReference type="Proteomes" id="UP000326924">
    <property type="component" value="Unassembled WGS sequence"/>
</dbReference>
<sequence>MSANDNGPSTPKRKTIPLYDSHRILTERERRELFLRLPATPLPAELRTPSVMIGAPYPAIPPFAARNDIVPVHRRIFRPGKHQYISAPEEKDYFSVTDKGDEGRPIILPSGLRCDEMNKRAQEEMERREDEKKYGIHKPPGQGQTPEEDEVFWKKLAGDLLYGVEVLSGAILLLLAVKFLLPVLVLALLAMSLIMAWRKKRRAHIGGDGEIEAEPVGLVEEEEAEEEIDDAMEYVRVDHYRQYQGPENFEQQLQRRNTFDSPLSLRKRVPPTAFQRRIQSTESLRKQVLRRSQMLTERHNYQNDEPFTTGIEEDEDSETE</sequence>
<feature type="region of interest" description="Disordered" evidence="1">
    <location>
        <begin position="126"/>
        <end position="147"/>
    </location>
</feature>
<feature type="transmembrane region" description="Helical" evidence="2">
    <location>
        <begin position="170"/>
        <end position="194"/>
    </location>
</feature>
<keyword evidence="2" id="KW-1133">Transmembrane helix</keyword>
<dbReference type="InParanoid" id="A0A5J5F693"/>